<dbReference type="Gene3D" id="3.30.450.40">
    <property type="match status" value="1"/>
</dbReference>
<evidence type="ECO:0000259" key="4">
    <source>
        <dbReference type="PROSITE" id="PS51077"/>
    </source>
</evidence>
<dbReference type="InterPro" id="IPR011991">
    <property type="entry name" value="ArsR-like_HTH"/>
</dbReference>
<evidence type="ECO:0000256" key="2">
    <source>
        <dbReference type="ARBA" id="ARBA00023125"/>
    </source>
</evidence>
<dbReference type="PROSITE" id="PS51078">
    <property type="entry name" value="ICLR_ED"/>
    <property type="match status" value="1"/>
</dbReference>
<dbReference type="SUPFAM" id="SSF46785">
    <property type="entry name" value="Winged helix' DNA-binding domain"/>
    <property type="match status" value="1"/>
</dbReference>
<proteinExistence type="predicted"/>
<evidence type="ECO:0000259" key="5">
    <source>
        <dbReference type="PROSITE" id="PS51078"/>
    </source>
</evidence>
<dbReference type="InterPro" id="IPR050707">
    <property type="entry name" value="HTH_MetabolicPath_Reg"/>
</dbReference>
<dbReference type="InterPro" id="IPR036388">
    <property type="entry name" value="WH-like_DNA-bd_sf"/>
</dbReference>
<gene>
    <name evidence="6" type="ORF">NDI79_13485</name>
</gene>
<dbReference type="RefSeq" id="WP_310929049.1">
    <property type="nucleotide sequence ID" value="NZ_JAMQOQ010000003.1"/>
</dbReference>
<sequence length="250" mass="26980">MSHESEYTVEATKTSLTLLEALVDADAPMGVTPLAERVGSSKSVVHNHLSTLRTCGYVTKEGDAYRPSLRTLNLGVRTRERSAVYRVAAPSLDNLAAATGETAVLFVAEERWGVPAYVAERPSGRRPAFEEGDRFPLSATAPGKSILASLSEDRVAEVLDATELPADTDVDELRREIRRIRDDGVAFCREEQFEGVVGVAAPIESGADRTPAALSVYGPSDRLRGRHLEEDVTGQVLSTAKSIQVELASE</sequence>
<dbReference type="SMART" id="SM00346">
    <property type="entry name" value="HTH_ICLR"/>
    <property type="match status" value="1"/>
</dbReference>
<reference evidence="6 7" key="1">
    <citation type="submission" date="2022-06" db="EMBL/GenBank/DDBJ databases">
        <title>Halogeometricum sp. a new haloarchaeum isolate from saline soil.</title>
        <authorList>
            <person name="Strakova D."/>
            <person name="Galisteo C."/>
            <person name="Sanchez-Porro C."/>
            <person name="Ventosa A."/>
        </authorList>
    </citation>
    <scope>NUCLEOTIDE SEQUENCE [LARGE SCALE GENOMIC DNA]</scope>
    <source>
        <strain evidence="7">S3BR25-2</strain>
    </source>
</reference>
<keyword evidence="7" id="KW-1185">Reference proteome</keyword>
<organism evidence="6 7">
    <name type="scientific">Halogeometricum luteum</name>
    <dbReference type="NCBI Taxonomy" id="2950537"/>
    <lineage>
        <taxon>Archaea</taxon>
        <taxon>Methanobacteriati</taxon>
        <taxon>Methanobacteriota</taxon>
        <taxon>Stenosarchaea group</taxon>
        <taxon>Halobacteria</taxon>
        <taxon>Halobacteriales</taxon>
        <taxon>Haloferacaceae</taxon>
        <taxon>Halogeometricum</taxon>
    </lineage>
</organism>
<comment type="caution">
    <text evidence="6">The sequence shown here is derived from an EMBL/GenBank/DDBJ whole genome shotgun (WGS) entry which is preliminary data.</text>
</comment>
<dbReference type="InterPro" id="IPR005471">
    <property type="entry name" value="Tscrpt_reg_IclR_N"/>
</dbReference>
<dbReference type="CDD" id="cd00090">
    <property type="entry name" value="HTH_ARSR"/>
    <property type="match status" value="1"/>
</dbReference>
<dbReference type="PROSITE" id="PS51077">
    <property type="entry name" value="HTH_ICLR"/>
    <property type="match status" value="1"/>
</dbReference>
<evidence type="ECO:0000256" key="3">
    <source>
        <dbReference type="ARBA" id="ARBA00023163"/>
    </source>
</evidence>
<dbReference type="Pfam" id="PF09339">
    <property type="entry name" value="HTH_IclR"/>
    <property type="match status" value="1"/>
</dbReference>
<evidence type="ECO:0000313" key="7">
    <source>
        <dbReference type="Proteomes" id="UP001254813"/>
    </source>
</evidence>
<dbReference type="SUPFAM" id="SSF55781">
    <property type="entry name" value="GAF domain-like"/>
    <property type="match status" value="1"/>
</dbReference>
<evidence type="ECO:0000256" key="1">
    <source>
        <dbReference type="ARBA" id="ARBA00023015"/>
    </source>
</evidence>
<dbReference type="InterPro" id="IPR036390">
    <property type="entry name" value="WH_DNA-bd_sf"/>
</dbReference>
<feature type="domain" description="IclR-ED" evidence="5">
    <location>
        <begin position="70"/>
        <end position="249"/>
    </location>
</feature>
<dbReference type="PANTHER" id="PTHR30136">
    <property type="entry name" value="HELIX-TURN-HELIX TRANSCRIPTIONAL REGULATOR, ICLR FAMILY"/>
    <property type="match status" value="1"/>
</dbReference>
<evidence type="ECO:0000313" key="6">
    <source>
        <dbReference type="EMBL" id="MDS0295189.1"/>
    </source>
</evidence>
<feature type="domain" description="HTH iclR-type" evidence="4">
    <location>
        <begin position="9"/>
        <end position="76"/>
    </location>
</feature>
<accession>A0ABU2G4G7</accession>
<dbReference type="EMBL" id="JAMQOQ010000003">
    <property type="protein sequence ID" value="MDS0295189.1"/>
    <property type="molecule type" value="Genomic_DNA"/>
</dbReference>
<dbReference type="Pfam" id="PF01614">
    <property type="entry name" value="IclR_C"/>
    <property type="match status" value="1"/>
</dbReference>
<dbReference type="PANTHER" id="PTHR30136:SF35">
    <property type="entry name" value="HTH-TYPE TRANSCRIPTIONAL REGULATOR RV1719"/>
    <property type="match status" value="1"/>
</dbReference>
<protein>
    <submittedName>
        <fullName evidence="6">Helix-turn-helix domain-containing protein</fullName>
    </submittedName>
</protein>
<dbReference type="Proteomes" id="UP001254813">
    <property type="component" value="Unassembled WGS sequence"/>
</dbReference>
<keyword evidence="1" id="KW-0805">Transcription regulation</keyword>
<dbReference type="InterPro" id="IPR029016">
    <property type="entry name" value="GAF-like_dom_sf"/>
</dbReference>
<name>A0ABU2G4G7_9EURY</name>
<dbReference type="Gene3D" id="1.10.10.10">
    <property type="entry name" value="Winged helix-like DNA-binding domain superfamily/Winged helix DNA-binding domain"/>
    <property type="match status" value="1"/>
</dbReference>
<dbReference type="InterPro" id="IPR014757">
    <property type="entry name" value="Tscrpt_reg_IclR_C"/>
</dbReference>
<keyword evidence="2" id="KW-0238">DNA-binding</keyword>
<keyword evidence="3" id="KW-0804">Transcription</keyword>